<accession>A0A9Q0XJ13</accession>
<gene>
    <name evidence="1" type="ORF">JRQ81_003001</name>
</gene>
<name>A0A9Q0XJ13_9SAUR</name>
<sequence length="121" mass="13523">MPATWKSFPLTHAPKGAALSICIICFSSVFTNTTSLPEETRNQPSSKLKGLRCHERESFSQADKYAYMSKKEKPSVFGGIAEPEVEQQPTCSYGEATTDFTQSSAAPFVRYRQQPEFFITL</sequence>
<dbReference type="EMBL" id="JAPFRF010000011">
    <property type="protein sequence ID" value="KAJ7316839.1"/>
    <property type="molecule type" value="Genomic_DNA"/>
</dbReference>
<evidence type="ECO:0000313" key="2">
    <source>
        <dbReference type="Proteomes" id="UP001142489"/>
    </source>
</evidence>
<protein>
    <submittedName>
        <fullName evidence="1">Uncharacterized protein</fullName>
    </submittedName>
</protein>
<comment type="caution">
    <text evidence="1">The sequence shown here is derived from an EMBL/GenBank/DDBJ whole genome shotgun (WGS) entry which is preliminary data.</text>
</comment>
<proteinExistence type="predicted"/>
<dbReference type="Proteomes" id="UP001142489">
    <property type="component" value="Unassembled WGS sequence"/>
</dbReference>
<organism evidence="1 2">
    <name type="scientific">Phrynocephalus forsythii</name>
    <dbReference type="NCBI Taxonomy" id="171643"/>
    <lineage>
        <taxon>Eukaryota</taxon>
        <taxon>Metazoa</taxon>
        <taxon>Chordata</taxon>
        <taxon>Craniata</taxon>
        <taxon>Vertebrata</taxon>
        <taxon>Euteleostomi</taxon>
        <taxon>Lepidosauria</taxon>
        <taxon>Squamata</taxon>
        <taxon>Bifurcata</taxon>
        <taxon>Unidentata</taxon>
        <taxon>Episquamata</taxon>
        <taxon>Toxicofera</taxon>
        <taxon>Iguania</taxon>
        <taxon>Acrodonta</taxon>
        <taxon>Agamidae</taxon>
        <taxon>Agaminae</taxon>
        <taxon>Phrynocephalus</taxon>
    </lineage>
</organism>
<keyword evidence="2" id="KW-1185">Reference proteome</keyword>
<dbReference type="AlphaFoldDB" id="A0A9Q0XJ13"/>
<reference evidence="1" key="1">
    <citation type="journal article" date="2023" name="DNA Res.">
        <title>Chromosome-level genome assembly of Phrynocephalus forsythii using third-generation DNA sequencing and Hi-C analysis.</title>
        <authorList>
            <person name="Qi Y."/>
            <person name="Zhao W."/>
            <person name="Zhao Y."/>
            <person name="Niu C."/>
            <person name="Cao S."/>
            <person name="Zhang Y."/>
        </authorList>
    </citation>
    <scope>NUCLEOTIDE SEQUENCE</scope>
    <source>
        <tissue evidence="1">Muscle</tissue>
    </source>
</reference>
<evidence type="ECO:0000313" key="1">
    <source>
        <dbReference type="EMBL" id="KAJ7316839.1"/>
    </source>
</evidence>